<feature type="domain" description="Peptidase A2" evidence="5">
    <location>
        <begin position="477"/>
        <end position="492"/>
    </location>
</feature>
<dbReference type="AlphaFoldDB" id="A0A3N0XK37"/>
<feature type="compositionally biased region" description="Polar residues" evidence="3">
    <location>
        <begin position="447"/>
        <end position="463"/>
    </location>
</feature>
<dbReference type="PANTHER" id="PTHR19963">
    <property type="entry name" value="CCHC-TYPE DOMAIN-CONTAINING PROTEIN"/>
    <property type="match status" value="1"/>
</dbReference>
<feature type="compositionally biased region" description="Polar residues" evidence="3">
    <location>
        <begin position="55"/>
        <end position="70"/>
    </location>
</feature>
<feature type="compositionally biased region" description="Basic and acidic residues" evidence="3">
    <location>
        <begin position="7"/>
        <end position="23"/>
    </location>
</feature>
<keyword evidence="7" id="KW-1185">Reference proteome</keyword>
<keyword evidence="2" id="KW-0479">Metal-binding</keyword>
<comment type="caution">
    <text evidence="6">The sequence shown here is derived from an EMBL/GenBank/DDBJ whole genome shotgun (WGS) entry which is preliminary data.</text>
</comment>
<dbReference type="PROSITE" id="PS00141">
    <property type="entry name" value="ASP_PROTEASE"/>
    <property type="match status" value="1"/>
</dbReference>
<evidence type="ECO:0000259" key="5">
    <source>
        <dbReference type="PROSITE" id="PS50175"/>
    </source>
</evidence>
<sequence length="739" mass="83359">MSTAPRWDTRESSQPTVRERRMPYSDSPLPLENPERSRNITSGPFAAELEVIQQRARTSGPTRATPSIETSVRHRSSERCSQLLPPTYAVEQRHSILPHQGQAIPQESPRAKLAIFDGSGDWESFLVPFERQARNYGWSGAHRVDYLHECLRGAAIKYVCSLPEHIREDYILLKEQLTQRFGQRDPPTTIRRKLGEIRQFKESAAEFAEEVQCLVTLANPGVELDLQDQLATDFFLKGLHNQKVAYEVMNRDPHLLVEAQRLVEAHEHNYRATMGREVDAKSRARCISWADDDEVSSETSAASRRVQSPTYITANQLALLSQKTAFLTETVERISKNYVTADQFHLLMEKMEQLQSKLDNAVAKEPRKLEEANQEKRRGRSPIQSGAAQTKSYSPSPSRVGTGLCYHCGEEGHFRRECVRLSTPPPNSSPSSKEQNRSTAPRDLVSWRSQSPTPQVGRTTSRGPSLLIDATMNSIPVRAVVDTGAEATVISETLYQQFPLNKQTALTQTCLHNAESEKDMSAKAGLKVKFQIGTWSAEWEVYVALIRDSVLLGLDLLQAANVTIHSSGRVFIEEELVPAKIVRVDNPKPGVCAVLEPYLITESVASRRVVTTMEQRVIDLWSGIAEQRTDSLAVPDFLYNLEKGLKESHDSAREHLRTAQERQKKTYDHRSQERTYNMGDLVYMRDSTKKKGQSPKLQAPWKGPFVISACCGPVLYEVQGLRHKRIRSCKRAKIPLVIL</sequence>
<dbReference type="GO" id="GO:0008270">
    <property type="term" value="F:zinc ion binding"/>
    <property type="evidence" value="ECO:0007669"/>
    <property type="project" value="UniProtKB-KW"/>
</dbReference>
<keyword evidence="2" id="KW-0862">Zinc</keyword>
<accession>A0A3N0XK37</accession>
<reference evidence="6 7" key="1">
    <citation type="submission" date="2018-10" db="EMBL/GenBank/DDBJ databases">
        <title>Genome assembly for a Yunnan-Guizhou Plateau 3E fish, Anabarilius grahami (Regan), and its evolutionary and genetic applications.</title>
        <authorList>
            <person name="Jiang W."/>
        </authorList>
    </citation>
    <scope>NUCLEOTIDE SEQUENCE [LARGE SCALE GENOMIC DNA]</scope>
    <source>
        <strain evidence="6">AG-KIZ</strain>
        <tissue evidence="6">Muscle</tissue>
    </source>
</reference>
<dbReference type="SUPFAM" id="SSF50630">
    <property type="entry name" value="Acid proteases"/>
    <property type="match status" value="1"/>
</dbReference>
<keyword evidence="1" id="KW-0378">Hydrolase</keyword>
<dbReference type="Pfam" id="PF13975">
    <property type="entry name" value="gag-asp_proteas"/>
    <property type="match status" value="1"/>
</dbReference>
<dbReference type="EMBL" id="RJVU01071404">
    <property type="protein sequence ID" value="ROI47877.1"/>
    <property type="molecule type" value="Genomic_DNA"/>
</dbReference>
<evidence type="ECO:0008006" key="8">
    <source>
        <dbReference type="Google" id="ProtNLM"/>
    </source>
</evidence>
<feature type="region of interest" description="Disordered" evidence="3">
    <location>
        <begin position="55"/>
        <end position="76"/>
    </location>
</feature>
<proteinExistence type="predicted"/>
<feature type="region of interest" description="Disordered" evidence="3">
    <location>
        <begin position="360"/>
        <end position="400"/>
    </location>
</feature>
<dbReference type="GO" id="GO:0006508">
    <property type="term" value="P:proteolysis"/>
    <property type="evidence" value="ECO:0007669"/>
    <property type="project" value="InterPro"/>
</dbReference>
<name>A0A3N0XK37_ANAGA</name>
<dbReference type="CDD" id="cd00303">
    <property type="entry name" value="retropepsin_like"/>
    <property type="match status" value="1"/>
</dbReference>
<evidence type="ECO:0000256" key="2">
    <source>
        <dbReference type="PROSITE-ProRule" id="PRU00047"/>
    </source>
</evidence>
<dbReference type="InterPro" id="IPR001995">
    <property type="entry name" value="Peptidase_A2_cat"/>
</dbReference>
<dbReference type="GO" id="GO:0004190">
    <property type="term" value="F:aspartic-type endopeptidase activity"/>
    <property type="evidence" value="ECO:0007669"/>
    <property type="project" value="InterPro"/>
</dbReference>
<dbReference type="Gene3D" id="4.10.60.10">
    <property type="entry name" value="Zinc finger, CCHC-type"/>
    <property type="match status" value="1"/>
</dbReference>
<feature type="domain" description="CCHC-type" evidence="4">
    <location>
        <begin position="405"/>
        <end position="418"/>
    </location>
</feature>
<dbReference type="Pfam" id="PF00098">
    <property type="entry name" value="zf-CCHC"/>
    <property type="match status" value="1"/>
</dbReference>
<dbReference type="InterPro" id="IPR036875">
    <property type="entry name" value="Znf_CCHC_sf"/>
</dbReference>
<feature type="region of interest" description="Disordered" evidence="3">
    <location>
        <begin position="1"/>
        <end position="40"/>
    </location>
</feature>
<feature type="region of interest" description="Disordered" evidence="3">
    <location>
        <begin position="419"/>
        <end position="464"/>
    </location>
</feature>
<evidence type="ECO:0000256" key="3">
    <source>
        <dbReference type="SAM" id="MobiDB-lite"/>
    </source>
</evidence>
<dbReference type="InterPro" id="IPR001878">
    <property type="entry name" value="Znf_CCHC"/>
</dbReference>
<dbReference type="Proteomes" id="UP000281406">
    <property type="component" value="Unassembled WGS sequence"/>
</dbReference>
<feature type="compositionally biased region" description="Polar residues" evidence="3">
    <location>
        <begin position="382"/>
        <end position="399"/>
    </location>
</feature>
<protein>
    <recommendedName>
        <fullName evidence="8">CCHC-type domain-containing protein</fullName>
    </recommendedName>
</protein>
<evidence type="ECO:0000313" key="6">
    <source>
        <dbReference type="EMBL" id="ROI47877.1"/>
    </source>
</evidence>
<dbReference type="InterPro" id="IPR021109">
    <property type="entry name" value="Peptidase_aspartic_dom_sf"/>
</dbReference>
<dbReference type="SMART" id="SM00343">
    <property type="entry name" value="ZnF_C2HC"/>
    <property type="match status" value="1"/>
</dbReference>
<evidence type="ECO:0000259" key="4">
    <source>
        <dbReference type="PROSITE" id="PS50158"/>
    </source>
</evidence>
<keyword evidence="2" id="KW-0863">Zinc-finger</keyword>
<dbReference type="PANTHER" id="PTHR19963:SF30">
    <property type="entry name" value="ENDONUCLEASE_EXONUCLEASE_PHOSPHATASE DOMAIN-CONTAINING PROTEIN"/>
    <property type="match status" value="1"/>
</dbReference>
<dbReference type="GO" id="GO:0003676">
    <property type="term" value="F:nucleic acid binding"/>
    <property type="evidence" value="ECO:0007669"/>
    <property type="project" value="InterPro"/>
</dbReference>
<organism evidence="6 7">
    <name type="scientific">Anabarilius grahami</name>
    <name type="common">Kanglang fish</name>
    <name type="synonym">Barilius grahami</name>
    <dbReference type="NCBI Taxonomy" id="495550"/>
    <lineage>
        <taxon>Eukaryota</taxon>
        <taxon>Metazoa</taxon>
        <taxon>Chordata</taxon>
        <taxon>Craniata</taxon>
        <taxon>Vertebrata</taxon>
        <taxon>Euteleostomi</taxon>
        <taxon>Actinopterygii</taxon>
        <taxon>Neopterygii</taxon>
        <taxon>Teleostei</taxon>
        <taxon>Ostariophysi</taxon>
        <taxon>Cypriniformes</taxon>
        <taxon>Xenocyprididae</taxon>
        <taxon>Xenocypridinae</taxon>
        <taxon>Xenocypridinae incertae sedis</taxon>
        <taxon>Anabarilius</taxon>
    </lineage>
</organism>
<evidence type="ECO:0000256" key="1">
    <source>
        <dbReference type="ARBA" id="ARBA00022801"/>
    </source>
</evidence>
<dbReference type="Gene3D" id="2.40.70.10">
    <property type="entry name" value="Acid Proteases"/>
    <property type="match status" value="1"/>
</dbReference>
<evidence type="ECO:0000313" key="7">
    <source>
        <dbReference type="Proteomes" id="UP000281406"/>
    </source>
</evidence>
<feature type="compositionally biased region" description="Basic and acidic residues" evidence="3">
    <location>
        <begin position="362"/>
        <end position="376"/>
    </location>
</feature>
<dbReference type="PROSITE" id="PS50175">
    <property type="entry name" value="ASP_PROT_RETROV"/>
    <property type="match status" value="1"/>
</dbReference>
<gene>
    <name evidence="6" type="ORF">DPX16_16300</name>
</gene>
<dbReference type="InterPro" id="IPR001969">
    <property type="entry name" value="Aspartic_peptidase_AS"/>
</dbReference>
<dbReference type="SUPFAM" id="SSF57756">
    <property type="entry name" value="Retrovirus zinc finger-like domains"/>
    <property type="match status" value="1"/>
</dbReference>
<dbReference type="PROSITE" id="PS50158">
    <property type="entry name" value="ZF_CCHC"/>
    <property type="match status" value="1"/>
</dbReference>
<dbReference type="OrthoDB" id="8905589at2759"/>